<reference evidence="2 3" key="1">
    <citation type="submission" date="2020-07" db="EMBL/GenBank/DDBJ databases">
        <title>Genomic Encyclopedia of Archaeal and Bacterial Type Strains, Phase II (KMG-II): from individual species to whole genera.</title>
        <authorList>
            <person name="Goeker M."/>
        </authorList>
    </citation>
    <scope>NUCLEOTIDE SEQUENCE [LARGE SCALE GENOMIC DNA]</scope>
    <source>
        <strain evidence="2 3">DSM 21226</strain>
    </source>
</reference>
<feature type="signal peptide" evidence="1">
    <location>
        <begin position="1"/>
        <end position="27"/>
    </location>
</feature>
<dbReference type="EMBL" id="JACCFH010000001">
    <property type="protein sequence ID" value="NYG31081.1"/>
    <property type="molecule type" value="Genomic_DNA"/>
</dbReference>
<dbReference type="RefSeq" id="WP_179631999.1">
    <property type="nucleotide sequence ID" value="NZ_JACCFH010000001.1"/>
</dbReference>
<evidence type="ECO:0000313" key="3">
    <source>
        <dbReference type="Proteomes" id="UP000518288"/>
    </source>
</evidence>
<comment type="caution">
    <text evidence="2">The sequence shown here is derived from an EMBL/GenBank/DDBJ whole genome shotgun (WGS) entry which is preliminary data.</text>
</comment>
<dbReference type="Proteomes" id="UP000518288">
    <property type="component" value="Unassembled WGS sequence"/>
</dbReference>
<proteinExistence type="predicted"/>
<gene>
    <name evidence="2" type="ORF">BDD16_000067</name>
</gene>
<dbReference type="AlphaFoldDB" id="A0A7Y9QUD9"/>
<dbReference type="GO" id="GO:0005975">
    <property type="term" value="P:carbohydrate metabolic process"/>
    <property type="evidence" value="ECO:0007669"/>
    <property type="project" value="InterPro"/>
</dbReference>
<dbReference type="SUPFAM" id="SSF88713">
    <property type="entry name" value="Glycoside hydrolase/deacetylase"/>
    <property type="match status" value="1"/>
</dbReference>
<feature type="chain" id="PRO_5030681301" description="NodB homology domain-containing protein" evidence="1">
    <location>
        <begin position="28"/>
        <end position="735"/>
    </location>
</feature>
<dbReference type="Gene3D" id="3.40.50.880">
    <property type="match status" value="1"/>
</dbReference>
<organism evidence="2 3">
    <name type="scientific">Sphaerotilus montanus</name>
    <dbReference type="NCBI Taxonomy" id="522889"/>
    <lineage>
        <taxon>Bacteria</taxon>
        <taxon>Pseudomonadati</taxon>
        <taxon>Pseudomonadota</taxon>
        <taxon>Betaproteobacteria</taxon>
        <taxon>Burkholderiales</taxon>
        <taxon>Sphaerotilaceae</taxon>
        <taxon>Sphaerotilus</taxon>
    </lineage>
</organism>
<protein>
    <recommendedName>
        <fullName evidence="4">NodB homology domain-containing protein</fullName>
    </recommendedName>
</protein>
<evidence type="ECO:0000313" key="2">
    <source>
        <dbReference type="EMBL" id="NYG31081.1"/>
    </source>
</evidence>
<dbReference type="InterPro" id="IPR029062">
    <property type="entry name" value="Class_I_gatase-like"/>
</dbReference>
<name>A0A7Y9QUD9_9BURK</name>
<evidence type="ECO:0000256" key="1">
    <source>
        <dbReference type="SAM" id="SignalP"/>
    </source>
</evidence>
<keyword evidence="1" id="KW-0732">Signal</keyword>
<evidence type="ECO:0008006" key="4">
    <source>
        <dbReference type="Google" id="ProtNLM"/>
    </source>
</evidence>
<keyword evidence="3" id="KW-1185">Reference proteome</keyword>
<accession>A0A7Y9QUD9</accession>
<dbReference type="InterPro" id="IPR011330">
    <property type="entry name" value="Glyco_hydro/deAcase_b/a-brl"/>
</dbReference>
<sequence length="735" mass="78926">MNRHPLQRLAGALVLAGLTALATSAHAAPIKDSLVLLVPDNADLASWQVKVWTDTAQEEGYRLQTMTDAQFLALGTTSAANIAGLVVPDSAHIQASDAVVAAVKQYANLGGKLMLVYDAGALTDSTVYAPVKSRFSDLVGVDYVMYEALRDRVVGFGPVVGTRARLDSLSLPPGKYTPWGTVTSVAGTAAAATFVPASPADAGGSKHMRPAIEERARRGVDEGSANVRRLRDQTLRNLLGLASNPVAVTGTPVTITSRVSTASPAITQHLGDNVLNVTTLIRTLLQGTSTVNVTGTTSATDKQLNAISGYGYGPIDYFSYITQGTFPGQVYLSSPDHGLVAGVRPTGSGKVMFVNLPLGYFKAIGTDSAPLHGFMNLFATEQVGLPKMSMQPRGKGGLIYNWHVDDGDDLLTDVKTLLDTTSVLKRGPFSIHFTAGHDVVTLGDNNGMFLDTNAKSQDLVRRLGNLGAWAGKLPVQHELGSHGGWNHDLYGLGANETNQATYLPWLELNFAAIERTTGKKIREYSAPVGNNPTWAVNWLENRGVNSMYFVGDTGAPGVRSWRAGNRLSKALWSYPIVPLGKYATFEEFDLFGISDATSGQWLIDLQDFVINHRTNRLFYNHPPGARGHLPALQPMLARADLLQLFGQFKWYTMGQMAAFSQQRLATTWSATTASGLTTFNASHPTSLKDQTWVLPRSKFGTPFVTSGSATVTADSNEWVIAANGGTQLRFVTAPR</sequence>